<evidence type="ECO:0000256" key="10">
    <source>
        <dbReference type="ARBA" id="ARBA00023015"/>
    </source>
</evidence>
<evidence type="ECO:0000259" key="22">
    <source>
        <dbReference type="Pfam" id="PF01726"/>
    </source>
</evidence>
<dbReference type="InterPro" id="IPR029063">
    <property type="entry name" value="SAM-dependent_MTases_sf"/>
</dbReference>
<keyword evidence="12 16" id="KW-0804">Transcription</keyword>
<dbReference type="GO" id="GO:0006260">
    <property type="term" value="P:DNA replication"/>
    <property type="evidence" value="ECO:0007669"/>
    <property type="project" value="UniProtKB-UniRule"/>
</dbReference>
<feature type="domain" description="DNA methylase N-4/N-6" evidence="21">
    <location>
        <begin position="276"/>
        <end position="489"/>
    </location>
</feature>
<dbReference type="SUPFAM" id="SSF46785">
    <property type="entry name" value="Winged helix' DNA-binding domain"/>
    <property type="match status" value="1"/>
</dbReference>
<dbReference type="PROSITE" id="PS00092">
    <property type="entry name" value="N6_MTASE"/>
    <property type="match status" value="1"/>
</dbReference>
<comment type="catalytic activity">
    <reaction evidence="16">
        <text>Hydrolysis of Ala-|-Gly bond in repressor LexA.</text>
        <dbReference type="EC" id="3.4.21.88"/>
    </reaction>
</comment>
<keyword evidence="14 16" id="KW-0742">SOS response</keyword>
<evidence type="ECO:0000256" key="4">
    <source>
        <dbReference type="ARBA" id="ARBA00022603"/>
    </source>
</evidence>
<feature type="DNA-binding region" description="H-T-H motif" evidence="16">
    <location>
        <begin position="61"/>
        <end position="81"/>
    </location>
</feature>
<dbReference type="SUPFAM" id="SSF51306">
    <property type="entry name" value="LexA/Signal peptidase"/>
    <property type="match status" value="1"/>
</dbReference>
<protein>
    <recommendedName>
        <fullName evidence="16">LexA repressor</fullName>
        <ecNumber evidence="16">3.4.21.88</ecNumber>
    </recommendedName>
</protein>
<evidence type="ECO:0000256" key="6">
    <source>
        <dbReference type="ARBA" id="ARBA00022705"/>
    </source>
</evidence>
<dbReference type="InterPro" id="IPR006197">
    <property type="entry name" value="Peptidase_S24_LexA"/>
</dbReference>
<dbReference type="InterPro" id="IPR036388">
    <property type="entry name" value="WH-like_DNA-bd_sf"/>
</dbReference>
<dbReference type="Gene3D" id="2.10.109.10">
    <property type="entry name" value="Umud Fragment, subunit A"/>
    <property type="match status" value="1"/>
</dbReference>
<evidence type="ECO:0000256" key="2">
    <source>
        <dbReference type="ARBA" id="ARBA00007484"/>
    </source>
</evidence>
<comment type="similarity">
    <text evidence="2 16 17">Belongs to the peptidase S24 family.</text>
</comment>
<dbReference type="Proteomes" id="UP000228687">
    <property type="component" value="Unassembled WGS sequence"/>
</dbReference>
<evidence type="ECO:0000259" key="20">
    <source>
        <dbReference type="Pfam" id="PF00717"/>
    </source>
</evidence>
<dbReference type="GO" id="GO:0004553">
    <property type="term" value="F:hydrolase activity, hydrolyzing O-glycosyl compounds"/>
    <property type="evidence" value="ECO:0007669"/>
    <property type="project" value="InterPro"/>
</dbReference>
<dbReference type="Gene3D" id="3.40.50.150">
    <property type="entry name" value="Vaccinia Virus protein VP39"/>
    <property type="match status" value="1"/>
</dbReference>
<dbReference type="InterPro" id="IPR039418">
    <property type="entry name" value="LexA-like"/>
</dbReference>
<feature type="site" description="Cleavage; by autolysis" evidence="16">
    <location>
        <begin position="118"/>
        <end position="119"/>
    </location>
</feature>
<evidence type="ECO:0000313" key="23">
    <source>
        <dbReference type="EMBL" id="PIS43446.1"/>
    </source>
</evidence>
<comment type="subunit">
    <text evidence="16">Homodimer.</text>
</comment>
<dbReference type="Pfam" id="PF01555">
    <property type="entry name" value="N6_N4_Mtase"/>
    <property type="match status" value="1"/>
</dbReference>
<evidence type="ECO:0000256" key="8">
    <source>
        <dbReference type="ARBA" id="ARBA00022801"/>
    </source>
</evidence>
<sequence length="497" mass="57585">MFEMTFLLYSVLRLIKCLLWITFRFIFGILVYYDLVITKRQKQVLDFVASYESQKGFAPSLKEMKRHFRLSSESTIHEHIEALKEKGYLQKHKNQPRGIGILQLDELIRIPLLGRIAAGYPIETIEIPNEYITLPKHEIANSGNHYALKVFGDSMIDEGIYDGDTVVIKRQEYADDGQTVVAIIDSNEATLKKLYREKDRVRLQPANPSLFPIYREEVEIRGVVVKIIRNLETNEDAGLSLEENPRRTFLKRNLDLNRIYNVDCLEFMRDIKDNSIDLIFADPPYNLSKSNFKMKFTKSGGSDLNTNKGSWDSFSKDDFEDFTKKWLTEAFRILKETGSFWVAGTYHNIYLTGYLMERIGFEILNEVLWHKTDATPNLSCTRFVADHENFLWARKSKKNIFNYEDMKKINGGKQMRSIWPKGKTTGGKRFHPTQKPEWLLERVILSTSKKGGIVFDPFLGSGTTAVVAKKLKRNYIGTELDKNYFELAQSRIKNTAV</sequence>
<dbReference type="GO" id="GO:0006281">
    <property type="term" value="P:DNA repair"/>
    <property type="evidence" value="ECO:0007669"/>
    <property type="project" value="UniProtKB-UniRule"/>
</dbReference>
<gene>
    <name evidence="16" type="primary">lexA</name>
    <name evidence="23" type="ORF">COT23_01175</name>
</gene>
<evidence type="ECO:0000256" key="1">
    <source>
        <dbReference type="ARBA" id="ARBA00006594"/>
    </source>
</evidence>
<keyword evidence="15" id="KW-0326">Glycosidase</keyword>
<evidence type="ECO:0000313" key="24">
    <source>
        <dbReference type="Proteomes" id="UP000228687"/>
    </source>
</evidence>
<organism evidence="23 24">
    <name type="scientific">Candidatus Kaiserbacteria bacterium CG08_land_8_20_14_0_20_50_21</name>
    <dbReference type="NCBI Taxonomy" id="1974604"/>
    <lineage>
        <taxon>Bacteria</taxon>
        <taxon>Candidatus Kaiseribacteriota</taxon>
    </lineage>
</organism>
<name>A0A2H0YYC4_9BACT</name>
<evidence type="ECO:0000256" key="18">
    <source>
        <dbReference type="RuleBase" id="RU362026"/>
    </source>
</evidence>
<dbReference type="InterPro" id="IPR036286">
    <property type="entry name" value="LexA/Signal_pep-like_sf"/>
</dbReference>
<dbReference type="InterPro" id="IPR006199">
    <property type="entry name" value="LexA_DNA-bd_dom"/>
</dbReference>
<dbReference type="NCBIfam" id="TIGR00498">
    <property type="entry name" value="lexA"/>
    <property type="match status" value="1"/>
</dbReference>
<keyword evidence="10 16" id="KW-0805">Transcription regulation</keyword>
<keyword evidence="8 16" id="KW-0378">Hydrolase</keyword>
<dbReference type="PANTHER" id="PTHR33516">
    <property type="entry name" value="LEXA REPRESSOR"/>
    <property type="match status" value="1"/>
</dbReference>
<keyword evidence="19" id="KW-0472">Membrane</keyword>
<dbReference type="Pfam" id="PF01726">
    <property type="entry name" value="LexA_DNA_bind"/>
    <property type="match status" value="1"/>
</dbReference>
<dbReference type="GO" id="GO:0004252">
    <property type="term" value="F:serine-type endopeptidase activity"/>
    <property type="evidence" value="ECO:0007669"/>
    <property type="project" value="UniProtKB-UniRule"/>
</dbReference>
<keyword evidence="9 16" id="KW-0068">Autocatalytic cleavage</keyword>
<proteinExistence type="inferred from homology"/>
<dbReference type="Gene3D" id="1.10.10.10">
    <property type="entry name" value="Winged helix-like DNA-binding domain superfamily/Winged helix DNA-binding domain"/>
    <property type="match status" value="1"/>
</dbReference>
<keyword evidence="5" id="KW-0808">Transferase</keyword>
<dbReference type="InterPro" id="IPR001091">
    <property type="entry name" value="RM_Methyltransferase"/>
</dbReference>
<dbReference type="InterPro" id="IPR015927">
    <property type="entry name" value="Peptidase_S24_S26A/B/C"/>
</dbReference>
<evidence type="ECO:0000256" key="3">
    <source>
        <dbReference type="ARBA" id="ARBA00022491"/>
    </source>
</evidence>
<dbReference type="InterPro" id="IPR050077">
    <property type="entry name" value="LexA_repressor"/>
</dbReference>
<evidence type="ECO:0000256" key="9">
    <source>
        <dbReference type="ARBA" id="ARBA00022813"/>
    </source>
</evidence>
<dbReference type="GO" id="GO:0003677">
    <property type="term" value="F:DNA binding"/>
    <property type="evidence" value="ECO:0007669"/>
    <property type="project" value="UniProtKB-UniRule"/>
</dbReference>
<evidence type="ECO:0000256" key="13">
    <source>
        <dbReference type="ARBA" id="ARBA00023204"/>
    </source>
</evidence>
<evidence type="ECO:0000256" key="19">
    <source>
        <dbReference type="SAM" id="Phobius"/>
    </source>
</evidence>
<feature type="domain" description="Peptidase S24/S26A/S26B/S26C" evidence="20">
    <location>
        <begin position="111"/>
        <end position="225"/>
    </location>
</feature>
<feature type="active site" description="For autocatalytic cleavage activity" evidence="16">
    <location>
        <position position="192"/>
    </location>
</feature>
<dbReference type="GO" id="GO:0005975">
    <property type="term" value="P:carbohydrate metabolic process"/>
    <property type="evidence" value="ECO:0007669"/>
    <property type="project" value="InterPro"/>
</dbReference>
<keyword evidence="11 16" id="KW-0238">DNA-binding</keyword>
<dbReference type="PROSITE" id="PS00659">
    <property type="entry name" value="GLYCOSYL_HYDROL_F5"/>
    <property type="match status" value="1"/>
</dbReference>
<keyword evidence="7 16" id="KW-0227">DNA damage</keyword>
<dbReference type="SUPFAM" id="SSF53335">
    <property type="entry name" value="S-adenosyl-L-methionine-dependent methyltransferases"/>
    <property type="match status" value="1"/>
</dbReference>
<comment type="similarity">
    <text evidence="1 18">Belongs to the N(4)/N(6)-methyltransferase family.</text>
</comment>
<dbReference type="Pfam" id="PF00717">
    <property type="entry name" value="Peptidase_S24"/>
    <property type="match status" value="1"/>
</dbReference>
<evidence type="ECO:0000256" key="17">
    <source>
        <dbReference type="RuleBase" id="RU003991"/>
    </source>
</evidence>
<evidence type="ECO:0000256" key="16">
    <source>
        <dbReference type="HAMAP-Rule" id="MF_00015"/>
    </source>
</evidence>
<evidence type="ECO:0000256" key="14">
    <source>
        <dbReference type="ARBA" id="ARBA00023236"/>
    </source>
</evidence>
<dbReference type="EC" id="3.4.21.88" evidence="16"/>
<dbReference type="GO" id="GO:0045892">
    <property type="term" value="P:negative regulation of DNA-templated transcription"/>
    <property type="evidence" value="ECO:0007669"/>
    <property type="project" value="UniProtKB-UniRule"/>
</dbReference>
<dbReference type="CDD" id="cd06529">
    <property type="entry name" value="S24_LexA-like"/>
    <property type="match status" value="1"/>
</dbReference>
<dbReference type="GO" id="GO:0009432">
    <property type="term" value="P:SOS response"/>
    <property type="evidence" value="ECO:0007669"/>
    <property type="project" value="UniProtKB-UniRule"/>
</dbReference>
<evidence type="ECO:0000256" key="12">
    <source>
        <dbReference type="ARBA" id="ARBA00023163"/>
    </source>
</evidence>
<keyword evidence="6 16" id="KW-0235">DNA replication</keyword>
<keyword evidence="19" id="KW-1133">Transmembrane helix</keyword>
<comment type="function">
    <text evidence="16">Represses a number of genes involved in the response to DNA damage (SOS response), including recA and lexA. In the presence of single-stranded DNA, RecA interacts with LexA causing an autocatalytic cleavage which disrupts the DNA-binding part of LexA, leading to derepression of the SOS regulon and eventually DNA repair.</text>
</comment>
<dbReference type="GO" id="GO:0008170">
    <property type="term" value="F:N-methyltransferase activity"/>
    <property type="evidence" value="ECO:0007669"/>
    <property type="project" value="InterPro"/>
</dbReference>
<dbReference type="EMBL" id="PEXT01000024">
    <property type="protein sequence ID" value="PIS43446.1"/>
    <property type="molecule type" value="Genomic_DNA"/>
</dbReference>
<reference evidence="24" key="1">
    <citation type="submission" date="2017-09" db="EMBL/GenBank/DDBJ databases">
        <title>Depth-based differentiation of microbial function through sediment-hosted aquifers and enrichment of novel symbionts in the deep terrestrial subsurface.</title>
        <authorList>
            <person name="Probst A.J."/>
            <person name="Ladd B."/>
            <person name="Jarett J.K."/>
            <person name="Geller-Mcgrath D.E."/>
            <person name="Sieber C.M.K."/>
            <person name="Emerson J.B."/>
            <person name="Anantharaman K."/>
            <person name="Thomas B.C."/>
            <person name="Malmstrom R."/>
            <person name="Stieglmeier M."/>
            <person name="Klingl A."/>
            <person name="Woyke T."/>
            <person name="Ryan C.M."/>
            <person name="Banfield J.F."/>
        </authorList>
    </citation>
    <scope>NUCLEOTIDE SEQUENCE [LARGE SCALE GENOMIC DNA]</scope>
</reference>
<keyword evidence="3 16" id="KW-0678">Repressor</keyword>
<dbReference type="InterPro" id="IPR018087">
    <property type="entry name" value="Glyco_hydro_5_CS"/>
</dbReference>
<dbReference type="PRINTS" id="PR00508">
    <property type="entry name" value="S21N4MTFRASE"/>
</dbReference>
<evidence type="ECO:0000256" key="11">
    <source>
        <dbReference type="ARBA" id="ARBA00023125"/>
    </source>
</evidence>
<evidence type="ECO:0000256" key="15">
    <source>
        <dbReference type="ARBA" id="ARBA00023295"/>
    </source>
</evidence>
<evidence type="ECO:0000256" key="7">
    <source>
        <dbReference type="ARBA" id="ARBA00022763"/>
    </source>
</evidence>
<dbReference type="GO" id="GO:0032259">
    <property type="term" value="P:methylation"/>
    <property type="evidence" value="ECO:0007669"/>
    <property type="project" value="UniProtKB-KW"/>
</dbReference>
<dbReference type="AlphaFoldDB" id="A0A2H0YYC4"/>
<keyword evidence="13 16" id="KW-0234">DNA repair</keyword>
<dbReference type="PANTHER" id="PTHR33516:SF2">
    <property type="entry name" value="LEXA REPRESSOR-RELATED"/>
    <property type="match status" value="1"/>
</dbReference>
<keyword evidence="19" id="KW-0812">Transmembrane</keyword>
<dbReference type="HAMAP" id="MF_00015">
    <property type="entry name" value="LexA"/>
    <property type="match status" value="1"/>
</dbReference>
<feature type="active site" description="For autocatalytic cleavage activity" evidence="16">
    <location>
        <position position="154"/>
    </location>
</feature>
<dbReference type="PRINTS" id="PR00726">
    <property type="entry name" value="LEXASERPTASE"/>
</dbReference>
<feature type="domain" description="LexA repressor DNA-binding" evidence="22">
    <location>
        <begin position="37"/>
        <end position="98"/>
    </location>
</feature>
<dbReference type="InterPro" id="IPR006200">
    <property type="entry name" value="LexA"/>
</dbReference>
<feature type="transmembrane region" description="Helical" evidence="19">
    <location>
        <begin position="6"/>
        <end position="33"/>
    </location>
</feature>
<evidence type="ECO:0000256" key="5">
    <source>
        <dbReference type="ARBA" id="ARBA00022679"/>
    </source>
</evidence>
<dbReference type="InterPro" id="IPR002941">
    <property type="entry name" value="DNA_methylase_N4/N6"/>
</dbReference>
<dbReference type="InterPro" id="IPR002052">
    <property type="entry name" value="DNA_methylase_N6_adenine_CS"/>
</dbReference>
<evidence type="ECO:0000259" key="21">
    <source>
        <dbReference type="Pfam" id="PF01555"/>
    </source>
</evidence>
<keyword evidence="4" id="KW-0489">Methyltransferase</keyword>
<accession>A0A2H0YYC4</accession>
<comment type="caution">
    <text evidence="23">The sequence shown here is derived from an EMBL/GenBank/DDBJ whole genome shotgun (WGS) entry which is preliminary data.</text>
</comment>
<dbReference type="InterPro" id="IPR036390">
    <property type="entry name" value="WH_DNA-bd_sf"/>
</dbReference>
<dbReference type="GO" id="GO:0006508">
    <property type="term" value="P:proteolysis"/>
    <property type="evidence" value="ECO:0007669"/>
    <property type="project" value="InterPro"/>
</dbReference>